<proteinExistence type="predicted"/>
<protein>
    <submittedName>
        <fullName evidence="1">Uncharacterized protein</fullName>
    </submittedName>
</protein>
<keyword evidence="2" id="KW-1185">Reference proteome</keyword>
<organism evidence="1 2">
    <name type="scientific">Aspergillus neoniger (strain CBS 115656)</name>
    <dbReference type="NCBI Taxonomy" id="1448310"/>
    <lineage>
        <taxon>Eukaryota</taxon>
        <taxon>Fungi</taxon>
        <taxon>Dikarya</taxon>
        <taxon>Ascomycota</taxon>
        <taxon>Pezizomycotina</taxon>
        <taxon>Eurotiomycetes</taxon>
        <taxon>Eurotiomycetidae</taxon>
        <taxon>Eurotiales</taxon>
        <taxon>Aspergillaceae</taxon>
        <taxon>Aspergillus</taxon>
        <taxon>Aspergillus subgen. Circumdati</taxon>
    </lineage>
</organism>
<dbReference type="RefSeq" id="XP_025481540.1">
    <property type="nucleotide sequence ID" value="XM_025618288.1"/>
</dbReference>
<name>A0A318ZJ87_ASPNB</name>
<evidence type="ECO:0000313" key="1">
    <source>
        <dbReference type="EMBL" id="PYH36062.1"/>
    </source>
</evidence>
<dbReference type="EMBL" id="KZ821454">
    <property type="protein sequence ID" value="PYH36062.1"/>
    <property type="molecule type" value="Genomic_DNA"/>
</dbReference>
<evidence type="ECO:0000313" key="2">
    <source>
        <dbReference type="Proteomes" id="UP000247647"/>
    </source>
</evidence>
<dbReference type="Proteomes" id="UP000247647">
    <property type="component" value="Unassembled WGS sequence"/>
</dbReference>
<dbReference type="GeneID" id="37120744"/>
<accession>A0A318ZJ87</accession>
<dbReference type="AlphaFoldDB" id="A0A318ZJ87"/>
<sequence length="85" mass="9799">MPCPGGRLHYSWQRHCRSNSLLSGTRLSGFSIVLARILFFFRGPGFKNRCQLSCVCTALMIDTWCQSRQDMSQACPRLQSQRTWI</sequence>
<gene>
    <name evidence="1" type="ORF">BO87DRAFT_16581</name>
</gene>
<reference evidence="1" key="1">
    <citation type="submission" date="2016-12" db="EMBL/GenBank/DDBJ databases">
        <title>The genomes of Aspergillus section Nigri reveals drivers in fungal speciation.</title>
        <authorList>
            <consortium name="DOE Joint Genome Institute"/>
            <person name="Vesth T.C."/>
            <person name="Nybo J."/>
            <person name="Theobald S."/>
            <person name="Brandl J."/>
            <person name="Frisvad J.C."/>
            <person name="Nielsen K.F."/>
            <person name="Lyhne E.K."/>
            <person name="Kogle M.E."/>
            <person name="Kuo A."/>
            <person name="Riley R."/>
            <person name="Clum A."/>
            <person name="Nolan M."/>
            <person name="Lipzen A."/>
            <person name="Salamov A."/>
            <person name="Henrissat B."/>
            <person name="Wiebenga A."/>
            <person name="De Vries R.P."/>
            <person name="Grigoriev I.V."/>
            <person name="Mortensen U.H."/>
            <person name="Andersen M.R."/>
            <person name="Baker S.E."/>
        </authorList>
    </citation>
    <scope>NUCLEOTIDE SEQUENCE [LARGE SCALE GENOMIC DNA]</scope>
    <source>
        <strain evidence="1">CBS 115656</strain>
    </source>
</reference>
<dbReference type="OrthoDB" id="10476026at2759"/>